<evidence type="ECO:0000313" key="3">
    <source>
        <dbReference type="Proteomes" id="UP000295277"/>
    </source>
</evidence>
<dbReference type="OrthoDB" id="7870971at2"/>
<evidence type="ECO:0000256" key="1">
    <source>
        <dbReference type="SAM" id="MobiDB-lite"/>
    </source>
</evidence>
<keyword evidence="2" id="KW-0282">Flagellum</keyword>
<feature type="compositionally biased region" description="Basic and acidic residues" evidence="1">
    <location>
        <begin position="13"/>
        <end position="25"/>
    </location>
</feature>
<protein>
    <submittedName>
        <fullName evidence="2">Flagellar assembly protein FliH</fullName>
    </submittedName>
</protein>
<organism evidence="2 3">
    <name type="scientific">Rhodovulum steppense</name>
    <dbReference type="NCBI Taxonomy" id="540251"/>
    <lineage>
        <taxon>Bacteria</taxon>
        <taxon>Pseudomonadati</taxon>
        <taxon>Pseudomonadota</taxon>
        <taxon>Alphaproteobacteria</taxon>
        <taxon>Rhodobacterales</taxon>
        <taxon>Paracoccaceae</taxon>
        <taxon>Rhodovulum</taxon>
    </lineage>
</organism>
<feature type="region of interest" description="Disordered" evidence="1">
    <location>
        <begin position="1"/>
        <end position="25"/>
    </location>
</feature>
<comment type="caution">
    <text evidence="2">The sequence shown here is derived from an EMBL/GenBank/DDBJ whole genome shotgun (WGS) entry which is preliminary data.</text>
</comment>
<dbReference type="Proteomes" id="UP000295277">
    <property type="component" value="Unassembled WGS sequence"/>
</dbReference>
<sequence length="197" mass="21372">MTRLNLEDFSAPRVEEPEARPEPFDAQDIRLKAFEEGYKAGWDDAAAAEAESHARITADFAKTLQEMSFSYHEARAHMLAALGPLLSAMVERVLPQIAAAGFARTVVETAMQLAETQAERPVRIRVCPENRAALEGLIATDPGLPLAVVEDDTLGPGQALVSAGTVENEIDIDGMLSALRTALDDFLTTQEETRHNG</sequence>
<keyword evidence="3" id="KW-1185">Reference proteome</keyword>
<proteinExistence type="predicted"/>
<keyword evidence="2" id="KW-0969">Cilium</keyword>
<dbReference type="EMBL" id="SLVM01000003">
    <property type="protein sequence ID" value="TCM87073.1"/>
    <property type="molecule type" value="Genomic_DNA"/>
</dbReference>
<dbReference type="RefSeq" id="WP_132693579.1">
    <property type="nucleotide sequence ID" value="NZ_SLVM01000003.1"/>
</dbReference>
<dbReference type="AlphaFoldDB" id="A0A4R1Z1J7"/>
<gene>
    <name evidence="2" type="ORF">EV216_103151</name>
</gene>
<accession>A0A4R1Z1J7</accession>
<keyword evidence="2" id="KW-0966">Cell projection</keyword>
<reference evidence="2 3" key="1">
    <citation type="submission" date="2019-03" db="EMBL/GenBank/DDBJ databases">
        <title>Genomic Encyclopedia of Type Strains, Phase IV (KMG-IV): sequencing the most valuable type-strain genomes for metagenomic binning, comparative biology and taxonomic classification.</title>
        <authorList>
            <person name="Goeker M."/>
        </authorList>
    </citation>
    <scope>NUCLEOTIDE SEQUENCE [LARGE SCALE GENOMIC DNA]</scope>
    <source>
        <strain evidence="2 3">DSM 21153</strain>
    </source>
</reference>
<evidence type="ECO:0000313" key="2">
    <source>
        <dbReference type="EMBL" id="TCM87073.1"/>
    </source>
</evidence>
<name>A0A4R1Z1J7_9RHOB</name>